<evidence type="ECO:0000256" key="3">
    <source>
        <dbReference type="SAM" id="Phobius"/>
    </source>
</evidence>
<keyword evidence="3" id="KW-1133">Transmembrane helix</keyword>
<dbReference type="InterPro" id="IPR044865">
    <property type="entry name" value="MRH_dom"/>
</dbReference>
<evidence type="ECO:0000259" key="4">
    <source>
        <dbReference type="PROSITE" id="PS51914"/>
    </source>
</evidence>
<dbReference type="Gene3D" id="2.10.50.10">
    <property type="entry name" value="Tumor Necrosis Factor Receptor, subunit A, domain 2"/>
    <property type="match status" value="1"/>
</dbReference>
<keyword evidence="3" id="KW-0472">Membrane</keyword>
<keyword evidence="1" id="KW-0732">Signal</keyword>
<reference evidence="6" key="1">
    <citation type="submission" date="2017-02" db="UniProtKB">
        <authorList>
            <consortium name="WormBaseParasite"/>
        </authorList>
    </citation>
    <scope>IDENTIFICATION</scope>
</reference>
<dbReference type="Pfam" id="PF23032">
    <property type="entry name" value="GBD_ELAPOR1-like_3rd"/>
    <property type="match status" value="1"/>
</dbReference>
<evidence type="ECO:0000313" key="5">
    <source>
        <dbReference type="Proteomes" id="UP000038045"/>
    </source>
</evidence>
<organism evidence="5 6">
    <name type="scientific">Parastrongyloides trichosuri</name>
    <name type="common">Possum-specific nematode worm</name>
    <dbReference type="NCBI Taxonomy" id="131310"/>
    <lineage>
        <taxon>Eukaryota</taxon>
        <taxon>Metazoa</taxon>
        <taxon>Ecdysozoa</taxon>
        <taxon>Nematoda</taxon>
        <taxon>Chromadorea</taxon>
        <taxon>Rhabditida</taxon>
        <taxon>Tylenchina</taxon>
        <taxon>Panagrolaimomorpha</taxon>
        <taxon>Strongyloidoidea</taxon>
        <taxon>Strongyloididae</taxon>
        <taxon>Parastrongyloides</taxon>
    </lineage>
</organism>
<dbReference type="Proteomes" id="UP000038045">
    <property type="component" value="Unplaced"/>
</dbReference>
<evidence type="ECO:0000256" key="1">
    <source>
        <dbReference type="ARBA" id="ARBA00022729"/>
    </source>
</evidence>
<dbReference type="InterPro" id="IPR056607">
    <property type="entry name" value="Elapor1/2_MRH"/>
</dbReference>
<dbReference type="GO" id="GO:0016020">
    <property type="term" value="C:membrane"/>
    <property type="evidence" value="ECO:0007669"/>
    <property type="project" value="TreeGrafter"/>
</dbReference>
<evidence type="ECO:0000313" key="6">
    <source>
        <dbReference type="WBParaSite" id="PTRK_0000483500.1"/>
    </source>
</evidence>
<dbReference type="InterPro" id="IPR056609">
    <property type="entry name" value="Elapor1-like_3rd"/>
</dbReference>
<proteinExistence type="predicted"/>
<protein>
    <submittedName>
        <fullName evidence="6">MRH domain-containing protein</fullName>
    </submittedName>
</protein>
<name>A0A0N4ZBC2_PARTI</name>
<keyword evidence="3" id="KW-0812">Transmembrane</keyword>
<dbReference type="SUPFAM" id="SSF57184">
    <property type="entry name" value="Growth factor receptor domain"/>
    <property type="match status" value="2"/>
</dbReference>
<dbReference type="PANTHER" id="PTHR22727:SF15">
    <property type="entry name" value="MRH DOMAIN-CONTAINING PROTEIN"/>
    <property type="match status" value="1"/>
</dbReference>
<dbReference type="WBParaSite" id="PTRK_0000483500.1">
    <property type="protein sequence ID" value="PTRK_0000483500.1"/>
    <property type="gene ID" value="PTRK_0000483500"/>
</dbReference>
<dbReference type="STRING" id="131310.A0A0N4ZBC2"/>
<dbReference type="SMART" id="SM01411">
    <property type="entry name" value="Ephrin_rec_like"/>
    <property type="match status" value="3"/>
</dbReference>
<dbReference type="InterPro" id="IPR039181">
    <property type="entry name" value="Elapor1/2"/>
</dbReference>
<evidence type="ECO:0000256" key="2">
    <source>
        <dbReference type="ARBA" id="ARBA00023157"/>
    </source>
</evidence>
<dbReference type="PANTHER" id="PTHR22727">
    <property type="entry name" value="PROTEIN CBG13728"/>
    <property type="match status" value="1"/>
</dbReference>
<feature type="domain" description="MRH" evidence="4">
    <location>
        <begin position="647"/>
        <end position="878"/>
    </location>
</feature>
<dbReference type="AlphaFoldDB" id="A0A0N4ZBC2"/>
<sequence length="1054" mass="120347">MFRWFYINKIVFAIEYNCSSDEIEYQFTKCNTKEERWRIALPKSSKKLCYNLPKPIGGIKCNFFCSSGQYLSMESLMCEKCKSGTYSLGNGARYEHFDKGLPSEFNVENYKSDEFSSYFTQSLMPQYILECNNGWLIQNGGLRYVPSSCTSRLTINVHVIKNGYIEIVYKMPRNSRGLISTIDVKDEQCKRYQDLSSFFSKYSKNEKSDESVTKGNDVIKTKKINLREGQNSITWTITNNIEITTLADIIYVLRIDIIGIAYTTSCTACPPGTYSSYEGSSKCDICPENTFSDYKSDRCHSCPYGTYSLGKSEMCIEKPACSNIDFHENRNELCFDDKGYTITYEKTKPIICSGGIENILEKHLSTCPICSLGMIRNKNTGKCEYCGSGTYSSDGIKCSICPKNFAPKYGQFITRWDSYHENIETFCEYNYGNIQKKCIHNKSWIPSGDYFETIRTRDVGVVFEFSLKVSSFENPLFTTSDYGTSDNPVAEISFDLELGCLYESCSFYFVEEVPQLMSYYKIIATFDGTFKRSIFKHSILGSRGRQFLFAFMRSTSSTDNDSLTDYARIYSLNITNVGNKKGAFECFPCYKINSDGDCENCPQGHYVNINSSTCDACPPGTRLNYTAHTFETACIKCPKNMISEDFRTCKFNNQLKFKNDTIKLDFKPLKSKLLNTTGVKIFTKDGHSYYHFYNVSIGDNKINCHDINSFETNMGNDKNLDNSKYFDDIYLEDDEKVAICRKTVFLMSNTRVEASKNNSNVTETKNIEEYTSPIILGEKIDMITQERQYKHTYLTDKNLEYSNDNSESDLIDTHIFFSPIFNQNSKTCINGTVAVITTRCSPGTTEEAFLRMSKNCPDGTCDGCLYHMILETKYACPVCDTNDYQEIKGECIDGFQTIHYIPSKHCVLTGKKTSKTILHCSNLSKEVKISVLVILVLVIFLIFLIFIIYRRGKNIEYKYIRLKEEKSGSGGFELPMAESCGLGSDEEDIDEEKPKERSLMGKVFFKGKKYGEKNDGDIKLEGFESNNPAFDNKEVDEEEIFNNISLDEKESFLN</sequence>
<dbReference type="PROSITE" id="PS51914">
    <property type="entry name" value="MRH"/>
    <property type="match status" value="1"/>
</dbReference>
<feature type="transmembrane region" description="Helical" evidence="3">
    <location>
        <begin position="929"/>
        <end position="949"/>
    </location>
</feature>
<keyword evidence="2" id="KW-1015">Disulfide bond</keyword>
<accession>A0A0N4ZBC2</accession>
<dbReference type="Pfam" id="PF23087">
    <property type="entry name" value="MRH_ELAPOR1_9th"/>
    <property type="match status" value="1"/>
</dbReference>
<keyword evidence="5" id="KW-1185">Reference proteome</keyword>
<dbReference type="InterPro" id="IPR009030">
    <property type="entry name" value="Growth_fac_rcpt_cys_sf"/>
</dbReference>